<keyword evidence="1" id="KW-0732">Signal</keyword>
<dbReference type="OrthoDB" id="881072at2"/>
<evidence type="ECO:0000256" key="1">
    <source>
        <dbReference type="SAM" id="SignalP"/>
    </source>
</evidence>
<sequence length="163" mass="17529">MHTSLRFYAATAPLCALLALTACSKRNDAIPQQPVLASWTMDGQERTSTNTRAETSFDKVDVYIYQNFMTPNSNGTEVTVSLYIPKQIGTYTIGPNSQARANFIDLDTSTGVNKESYTAEAGSITISTLTATSVSGTFTLTGTGYLNKQLTKSLTNGKFTAAL</sequence>
<dbReference type="AlphaFoldDB" id="A0A1H3EKT6"/>
<evidence type="ECO:0000313" key="2">
    <source>
        <dbReference type="EMBL" id="SDX79393.1"/>
    </source>
</evidence>
<protein>
    <submittedName>
        <fullName evidence="2">Uncharacterized protein</fullName>
    </submittedName>
</protein>
<gene>
    <name evidence="2" type="ORF">SAMN04488069_103197</name>
</gene>
<dbReference type="Proteomes" id="UP000199249">
    <property type="component" value="Unassembled WGS sequence"/>
</dbReference>
<feature type="chain" id="PRO_5011627488" evidence="1">
    <location>
        <begin position="25"/>
        <end position="163"/>
    </location>
</feature>
<name>A0A1H3EKT6_9BACT</name>
<organism evidence="2 3">
    <name type="scientific">Hymenobacter psychrophilus</name>
    <dbReference type="NCBI Taxonomy" id="651662"/>
    <lineage>
        <taxon>Bacteria</taxon>
        <taxon>Pseudomonadati</taxon>
        <taxon>Bacteroidota</taxon>
        <taxon>Cytophagia</taxon>
        <taxon>Cytophagales</taxon>
        <taxon>Hymenobacteraceae</taxon>
        <taxon>Hymenobacter</taxon>
    </lineage>
</organism>
<proteinExistence type="predicted"/>
<dbReference type="EMBL" id="FNOV01000003">
    <property type="protein sequence ID" value="SDX79393.1"/>
    <property type="molecule type" value="Genomic_DNA"/>
</dbReference>
<keyword evidence="3" id="KW-1185">Reference proteome</keyword>
<evidence type="ECO:0000313" key="3">
    <source>
        <dbReference type="Proteomes" id="UP000199249"/>
    </source>
</evidence>
<reference evidence="3" key="1">
    <citation type="submission" date="2016-10" db="EMBL/GenBank/DDBJ databases">
        <authorList>
            <person name="Varghese N."/>
            <person name="Submissions S."/>
        </authorList>
    </citation>
    <scope>NUCLEOTIDE SEQUENCE [LARGE SCALE GENOMIC DNA]</scope>
    <source>
        <strain evidence="3">CGMCC 1.8975</strain>
    </source>
</reference>
<feature type="signal peptide" evidence="1">
    <location>
        <begin position="1"/>
        <end position="24"/>
    </location>
</feature>
<dbReference type="RefSeq" id="WP_092738516.1">
    <property type="nucleotide sequence ID" value="NZ_FNOV01000003.1"/>
</dbReference>
<dbReference type="PROSITE" id="PS51257">
    <property type="entry name" value="PROKAR_LIPOPROTEIN"/>
    <property type="match status" value="1"/>
</dbReference>
<accession>A0A1H3EKT6</accession>